<keyword evidence="1" id="KW-0175">Coiled coil</keyword>
<keyword evidence="3" id="KW-1185">Reference proteome</keyword>
<evidence type="ECO:0000313" key="3">
    <source>
        <dbReference type="Proteomes" id="UP001066276"/>
    </source>
</evidence>
<proteinExistence type="predicted"/>
<gene>
    <name evidence="2" type="ORF">NDU88_005454</name>
</gene>
<reference evidence="2" key="1">
    <citation type="journal article" date="2022" name="bioRxiv">
        <title>Sequencing and chromosome-scale assembly of the giantPleurodeles waltlgenome.</title>
        <authorList>
            <person name="Brown T."/>
            <person name="Elewa A."/>
            <person name="Iarovenko S."/>
            <person name="Subramanian E."/>
            <person name="Araus A.J."/>
            <person name="Petzold A."/>
            <person name="Susuki M."/>
            <person name="Suzuki K.-i.T."/>
            <person name="Hayashi T."/>
            <person name="Toyoda A."/>
            <person name="Oliveira C."/>
            <person name="Osipova E."/>
            <person name="Leigh N.D."/>
            <person name="Simon A."/>
            <person name="Yun M.H."/>
        </authorList>
    </citation>
    <scope>NUCLEOTIDE SEQUENCE</scope>
    <source>
        <strain evidence="2">20211129_DDA</strain>
        <tissue evidence="2">Liver</tissue>
    </source>
</reference>
<dbReference type="Proteomes" id="UP001066276">
    <property type="component" value="Chromosome 9"/>
</dbReference>
<dbReference type="Gene3D" id="3.30.70.1820">
    <property type="entry name" value="L1 transposable element, RRM domain"/>
    <property type="match status" value="1"/>
</dbReference>
<dbReference type="PANTHER" id="PTHR11505">
    <property type="entry name" value="L1 TRANSPOSABLE ELEMENT-RELATED"/>
    <property type="match status" value="1"/>
</dbReference>
<sequence length="160" mass="18690">MQQSLTKIDSKIDALTFCMNRMTERLDRHAERLDMAESRISKVEDEQLSTTVTQKRVDKLLMLQAKTEDLAARSRRNNLQIVRVVESVNISHMEHFVEQLLVELLGCETFSDMFLVEKVHRSLMPWLIPRSPTRSIIARLLRYKDRDSALHKTGKLKALR</sequence>
<dbReference type="InterPro" id="IPR004244">
    <property type="entry name" value="Transposase_22"/>
</dbReference>
<evidence type="ECO:0000313" key="2">
    <source>
        <dbReference type="EMBL" id="KAJ1108071.1"/>
    </source>
</evidence>
<evidence type="ECO:0000256" key="1">
    <source>
        <dbReference type="SAM" id="Coils"/>
    </source>
</evidence>
<name>A0AAV7MXJ7_PLEWA</name>
<protein>
    <submittedName>
        <fullName evidence="2">Uncharacterized protein</fullName>
    </submittedName>
</protein>
<feature type="coiled-coil region" evidence="1">
    <location>
        <begin position="19"/>
        <end position="46"/>
    </location>
</feature>
<comment type="caution">
    <text evidence="2">The sequence shown here is derived from an EMBL/GenBank/DDBJ whole genome shotgun (WGS) entry which is preliminary data.</text>
</comment>
<dbReference type="EMBL" id="JANPWB010000013">
    <property type="protein sequence ID" value="KAJ1108071.1"/>
    <property type="molecule type" value="Genomic_DNA"/>
</dbReference>
<accession>A0AAV7MXJ7</accession>
<organism evidence="2 3">
    <name type="scientific">Pleurodeles waltl</name>
    <name type="common">Iberian ribbed newt</name>
    <dbReference type="NCBI Taxonomy" id="8319"/>
    <lineage>
        <taxon>Eukaryota</taxon>
        <taxon>Metazoa</taxon>
        <taxon>Chordata</taxon>
        <taxon>Craniata</taxon>
        <taxon>Vertebrata</taxon>
        <taxon>Euteleostomi</taxon>
        <taxon>Amphibia</taxon>
        <taxon>Batrachia</taxon>
        <taxon>Caudata</taxon>
        <taxon>Salamandroidea</taxon>
        <taxon>Salamandridae</taxon>
        <taxon>Pleurodelinae</taxon>
        <taxon>Pleurodeles</taxon>
    </lineage>
</organism>
<dbReference type="AlphaFoldDB" id="A0AAV7MXJ7"/>